<dbReference type="RefSeq" id="YP_009598008.1">
    <property type="nucleotide sequence ID" value="NC_041903.1"/>
</dbReference>
<organism evidence="1 2">
    <name type="scientific">Pseudomonas phage PA10</name>
    <dbReference type="NCBI Taxonomy" id="1913575"/>
    <lineage>
        <taxon>Viruses</taxon>
        <taxon>Duplodnaviria</taxon>
        <taxon>Heunggongvirae</taxon>
        <taxon>Uroviricota</taxon>
        <taxon>Caudoviricetes</taxon>
        <taxon>Vandenendeviridae</taxon>
        <taxon>Skurskavirinae</taxon>
        <taxon>Pakpunavirus</taxon>
        <taxon>Pakpunavirus PA10</taxon>
    </lineage>
</organism>
<evidence type="ECO:0000313" key="2">
    <source>
        <dbReference type="Proteomes" id="UP000221507"/>
    </source>
</evidence>
<name>A0A1J0MIY9_9CAUD</name>
<proteinExistence type="predicted"/>
<sequence length="44" mass="5164">MYRLIPMTILYNQRDNSVAKLFSHVNVWCYLSLPGTSIGYDNRI</sequence>
<dbReference type="EMBL" id="KY000083">
    <property type="protein sequence ID" value="APD20882.1"/>
    <property type="molecule type" value="Genomic_DNA"/>
</dbReference>
<dbReference type="KEGG" id="vg:40073689"/>
<evidence type="ECO:0000313" key="1">
    <source>
        <dbReference type="EMBL" id="APD20882.1"/>
    </source>
</evidence>
<dbReference type="GeneID" id="40073689"/>
<protein>
    <submittedName>
        <fullName evidence="1">Uncharacterized protein</fullName>
    </submittedName>
</protein>
<dbReference type="Proteomes" id="UP000221507">
    <property type="component" value="Segment"/>
</dbReference>
<accession>A0A1J0MIY9</accession>
<keyword evidence="2" id="KW-1185">Reference proteome</keyword>
<reference evidence="1 2" key="1">
    <citation type="submission" date="2016-10" db="EMBL/GenBank/DDBJ databases">
        <title>Antibacterial composition for prophylaxis and treatment of hospital infections (variants), strains of bacteriophages, used for obtaining thereof.</title>
        <authorList>
            <person name="Aleshkin A.V."/>
            <person name="Volozhantsev N.V."/>
            <person name="Verevkin V.V."/>
            <person name="Krasilnikova V.M."/>
            <person name="Myakinina V.P."/>
            <person name="Popova A.V."/>
            <person name="Svetoch E.A."/>
        </authorList>
    </citation>
    <scope>NUCLEOTIDE SEQUENCE [LARGE SCALE GENOMIC DNA]</scope>
    <source>
        <strain evidence="1 2">PA10</strain>
    </source>
</reference>